<evidence type="ECO:0000313" key="7">
    <source>
        <dbReference type="EMBL" id="GAH81749.1"/>
    </source>
</evidence>
<feature type="non-terminal residue" evidence="7">
    <location>
        <position position="1"/>
    </location>
</feature>
<dbReference type="InterPro" id="IPR051198">
    <property type="entry name" value="BchE-like"/>
</dbReference>
<keyword evidence="3" id="KW-0479">Metal-binding</keyword>
<name>X1JTZ9_9ZZZZ</name>
<dbReference type="GO" id="GO:0003824">
    <property type="term" value="F:catalytic activity"/>
    <property type="evidence" value="ECO:0007669"/>
    <property type="project" value="InterPro"/>
</dbReference>
<dbReference type="Pfam" id="PF04055">
    <property type="entry name" value="Radical_SAM"/>
    <property type="match status" value="1"/>
</dbReference>
<protein>
    <recommendedName>
        <fullName evidence="6">Radical SAM core domain-containing protein</fullName>
    </recommendedName>
</protein>
<keyword evidence="2" id="KW-0949">S-adenosyl-L-methionine</keyword>
<dbReference type="InterPro" id="IPR023404">
    <property type="entry name" value="rSAM_horseshoe"/>
</dbReference>
<dbReference type="AlphaFoldDB" id="X1JTZ9"/>
<dbReference type="InterPro" id="IPR058240">
    <property type="entry name" value="rSAM_sf"/>
</dbReference>
<dbReference type="GO" id="GO:0046872">
    <property type="term" value="F:metal ion binding"/>
    <property type="evidence" value="ECO:0007669"/>
    <property type="project" value="UniProtKB-KW"/>
</dbReference>
<comment type="caution">
    <text evidence="7">The sequence shown here is derived from an EMBL/GenBank/DDBJ whole genome shotgun (WGS) entry which is preliminary data.</text>
</comment>
<organism evidence="7">
    <name type="scientific">marine sediment metagenome</name>
    <dbReference type="NCBI Taxonomy" id="412755"/>
    <lineage>
        <taxon>unclassified sequences</taxon>
        <taxon>metagenomes</taxon>
        <taxon>ecological metagenomes</taxon>
    </lineage>
</organism>
<evidence type="ECO:0000256" key="4">
    <source>
        <dbReference type="ARBA" id="ARBA00023004"/>
    </source>
</evidence>
<dbReference type="PROSITE" id="PS51918">
    <property type="entry name" value="RADICAL_SAM"/>
    <property type="match status" value="1"/>
</dbReference>
<feature type="domain" description="Radical SAM core" evidence="6">
    <location>
        <begin position="1"/>
        <end position="120"/>
    </location>
</feature>
<dbReference type="SUPFAM" id="SSF102114">
    <property type="entry name" value="Radical SAM enzymes"/>
    <property type="match status" value="1"/>
</dbReference>
<evidence type="ECO:0000256" key="1">
    <source>
        <dbReference type="ARBA" id="ARBA00001966"/>
    </source>
</evidence>
<evidence type="ECO:0000259" key="6">
    <source>
        <dbReference type="PROSITE" id="PS51918"/>
    </source>
</evidence>
<dbReference type="GO" id="GO:0051536">
    <property type="term" value="F:iron-sulfur cluster binding"/>
    <property type="evidence" value="ECO:0007669"/>
    <property type="project" value="UniProtKB-KW"/>
</dbReference>
<keyword evidence="4" id="KW-0408">Iron</keyword>
<dbReference type="Gene3D" id="3.80.30.20">
    <property type="entry name" value="tm_1862 like domain"/>
    <property type="match status" value="1"/>
</dbReference>
<keyword evidence="5" id="KW-0411">Iron-sulfur</keyword>
<dbReference type="InterPro" id="IPR007197">
    <property type="entry name" value="rSAM"/>
</dbReference>
<evidence type="ECO:0000256" key="3">
    <source>
        <dbReference type="ARBA" id="ARBA00022723"/>
    </source>
</evidence>
<dbReference type="EMBL" id="BARU01044828">
    <property type="protein sequence ID" value="GAH81749.1"/>
    <property type="molecule type" value="Genomic_DNA"/>
</dbReference>
<proteinExistence type="predicted"/>
<sequence length="149" mass="16819">KVMAKSGCKEIGIGVETGSQKILDIVNKGTTVEQNTKTIELARQYGVRSKAFIIVGLPSESKETIAETEQFIEKTKPDDIDATIYVPYPNTPIINNPEKYDIKFNESDLKKAWFKGVPGKYSSMISTSNLSAEEIVEARDRIEKRFKRW</sequence>
<gene>
    <name evidence="7" type="ORF">S03H2_68235</name>
</gene>
<evidence type="ECO:0000256" key="2">
    <source>
        <dbReference type="ARBA" id="ARBA00022691"/>
    </source>
</evidence>
<reference evidence="7" key="1">
    <citation type="journal article" date="2014" name="Front. Microbiol.">
        <title>High frequency of phylogenetically diverse reductive dehalogenase-homologous genes in deep subseafloor sedimentary metagenomes.</title>
        <authorList>
            <person name="Kawai M."/>
            <person name="Futagami T."/>
            <person name="Toyoda A."/>
            <person name="Takaki Y."/>
            <person name="Nishi S."/>
            <person name="Hori S."/>
            <person name="Arai W."/>
            <person name="Tsubouchi T."/>
            <person name="Morono Y."/>
            <person name="Uchiyama I."/>
            <person name="Ito T."/>
            <person name="Fujiyama A."/>
            <person name="Inagaki F."/>
            <person name="Takami H."/>
        </authorList>
    </citation>
    <scope>NUCLEOTIDE SEQUENCE</scope>
    <source>
        <strain evidence="7">Expedition CK06-06</strain>
    </source>
</reference>
<evidence type="ECO:0000256" key="5">
    <source>
        <dbReference type="ARBA" id="ARBA00023014"/>
    </source>
</evidence>
<accession>X1JTZ9</accession>
<dbReference type="PANTHER" id="PTHR43409">
    <property type="entry name" value="ANAEROBIC MAGNESIUM-PROTOPORPHYRIN IX MONOMETHYL ESTER CYCLASE-RELATED"/>
    <property type="match status" value="1"/>
</dbReference>
<comment type="cofactor">
    <cofactor evidence="1">
        <name>[4Fe-4S] cluster</name>
        <dbReference type="ChEBI" id="CHEBI:49883"/>
    </cofactor>
</comment>